<dbReference type="GO" id="GO:0008270">
    <property type="term" value="F:zinc ion binding"/>
    <property type="evidence" value="ECO:0007669"/>
    <property type="project" value="InterPro"/>
</dbReference>
<dbReference type="SMART" id="SM00906">
    <property type="entry name" value="Fungal_trans"/>
    <property type="match status" value="1"/>
</dbReference>
<feature type="region of interest" description="Disordered" evidence="4">
    <location>
        <begin position="639"/>
        <end position="667"/>
    </location>
</feature>
<dbReference type="GO" id="GO:0003677">
    <property type="term" value="F:DNA binding"/>
    <property type="evidence" value="ECO:0007669"/>
    <property type="project" value="InterPro"/>
</dbReference>
<comment type="caution">
    <text evidence="6">The sequence shown here is derived from an EMBL/GenBank/DDBJ whole genome shotgun (WGS) entry which is preliminary data.</text>
</comment>
<dbReference type="EMBL" id="JAVRRD010000001">
    <property type="protein sequence ID" value="KAK5065374.1"/>
    <property type="molecule type" value="Genomic_DNA"/>
</dbReference>
<evidence type="ECO:0000259" key="5">
    <source>
        <dbReference type="SMART" id="SM00906"/>
    </source>
</evidence>
<comment type="subcellular location">
    <subcellularLocation>
        <location evidence="1">Nucleus</location>
    </subcellularLocation>
</comment>
<feature type="compositionally biased region" description="Polar residues" evidence="4">
    <location>
        <begin position="652"/>
        <end position="667"/>
    </location>
</feature>
<keyword evidence="3" id="KW-0539">Nucleus</keyword>
<dbReference type="Pfam" id="PF04082">
    <property type="entry name" value="Fungal_trans"/>
    <property type="match status" value="1"/>
</dbReference>
<keyword evidence="7" id="KW-1185">Reference proteome</keyword>
<reference evidence="6 7" key="1">
    <citation type="submission" date="2023-08" db="EMBL/GenBank/DDBJ databases">
        <title>Black Yeasts Isolated from many extreme environments.</title>
        <authorList>
            <person name="Coleine C."/>
            <person name="Stajich J.E."/>
            <person name="Selbmann L."/>
        </authorList>
    </citation>
    <scope>NUCLEOTIDE SEQUENCE [LARGE SCALE GENOMIC DNA]</scope>
    <source>
        <strain evidence="6 7">CCFEE 5792</strain>
    </source>
</reference>
<protein>
    <recommendedName>
        <fullName evidence="5">Xylanolytic transcriptional activator regulatory domain-containing protein</fullName>
    </recommendedName>
</protein>
<dbReference type="GO" id="GO:0006351">
    <property type="term" value="P:DNA-templated transcription"/>
    <property type="evidence" value="ECO:0007669"/>
    <property type="project" value="InterPro"/>
</dbReference>
<accession>A0AAV9NUG7</accession>
<dbReference type="GO" id="GO:0005634">
    <property type="term" value="C:nucleus"/>
    <property type="evidence" value="ECO:0007669"/>
    <property type="project" value="UniProtKB-SubCell"/>
</dbReference>
<dbReference type="PANTHER" id="PTHR31001:SF50">
    <property type="entry name" value="ZN(II)2CYS6 TRANSCRIPTION FACTOR (EUROFUNG)"/>
    <property type="match status" value="1"/>
</dbReference>
<feature type="domain" description="Xylanolytic transcriptional activator regulatory" evidence="5">
    <location>
        <begin position="290"/>
        <end position="364"/>
    </location>
</feature>
<feature type="compositionally biased region" description="Polar residues" evidence="4">
    <location>
        <begin position="44"/>
        <end position="62"/>
    </location>
</feature>
<gene>
    <name evidence="6" type="ORF">LTR84_001212</name>
</gene>
<evidence type="ECO:0000256" key="1">
    <source>
        <dbReference type="ARBA" id="ARBA00004123"/>
    </source>
</evidence>
<dbReference type="RefSeq" id="XP_064712698.1">
    <property type="nucleotide sequence ID" value="XM_064844838.1"/>
</dbReference>
<dbReference type="GeneID" id="89969434"/>
<name>A0AAV9NUG7_9EURO</name>
<proteinExistence type="predicted"/>
<dbReference type="AlphaFoldDB" id="A0AAV9NUG7"/>
<sequence>MDAQPAFRELTQRLRSLEGLVKELSGQLEQAQSAFASAERTESSELNSPARSDEASSTNTSHVGRLLQSHSADDSQLQFGRLVLQDSNRNHYVSSGFWSRVNDELNGLRESSVDLAGEGSGSSEDEISAGQSPAATRELERTPLERHAFLFRHNLSTPTHDLREFHPMPSQIPFLLDTFAENVNFMLQIVHVPTVRKMVREIPNGDLTRLTPANQALMFSIYYATVTAMEEDDVVTNFGQSKSDLNLKYRIGLEYALAKADFLNNPELTIVQALSVFLCLVGRYDSPKYCWMMAGIVIRMSQFLGLQRDGTNLEGLTPFEIEIRRRVWWAVCNLDLKASEDQGTDLAIKIGTFDTKFPLNINDADIDVDTKDMPVAREGVTDMTFAYICAGLCDVTKQLLASPVSTDAAGLERQNHLVNGIYRTFEEGYLRHSEEAGDINYWVSVTIARLVMAKLRLMSFLPILFSDQSETFSDELRTNLMISALEIIEYNHALNSEERCRKWRWIFQIYSHWYAIVYLMIELSRRPWSPTIERGWVALHSNWLLPIKTVSNKKLRIWVPFRRLMATVRKHRVAELHRLKSDPDAAAGLEQADRNMPVPTSSGVLPSVSTPEHFREHWRQLVAVPKQSASHAVARDSSTCADCTHPSGEGHLTTSEPGYFASATNFDPMYSTSDEQARRQIQATSHPRHLEATHSIHALNQPTSWEQARPGPSNNPFPAVSSEWLNVLPLDGPGPAAWLWDTPEPDPTVDPFSGTEVNTDIEMDLSGNVNWYSWVEAAEGWGWDSNAAANADPSGGNGLSWS</sequence>
<dbReference type="CDD" id="cd12148">
    <property type="entry name" value="fungal_TF_MHR"/>
    <property type="match status" value="1"/>
</dbReference>
<dbReference type="Proteomes" id="UP001358417">
    <property type="component" value="Unassembled WGS sequence"/>
</dbReference>
<evidence type="ECO:0000313" key="7">
    <source>
        <dbReference type="Proteomes" id="UP001358417"/>
    </source>
</evidence>
<organism evidence="6 7">
    <name type="scientific">Exophiala bonariae</name>
    <dbReference type="NCBI Taxonomy" id="1690606"/>
    <lineage>
        <taxon>Eukaryota</taxon>
        <taxon>Fungi</taxon>
        <taxon>Dikarya</taxon>
        <taxon>Ascomycota</taxon>
        <taxon>Pezizomycotina</taxon>
        <taxon>Eurotiomycetes</taxon>
        <taxon>Chaetothyriomycetidae</taxon>
        <taxon>Chaetothyriales</taxon>
        <taxon>Herpotrichiellaceae</taxon>
        <taxon>Exophiala</taxon>
    </lineage>
</organism>
<dbReference type="InterPro" id="IPR050613">
    <property type="entry name" value="Sec_Metabolite_Reg"/>
</dbReference>
<evidence type="ECO:0000256" key="4">
    <source>
        <dbReference type="SAM" id="MobiDB-lite"/>
    </source>
</evidence>
<keyword evidence="2" id="KW-0479">Metal-binding</keyword>
<evidence type="ECO:0000313" key="6">
    <source>
        <dbReference type="EMBL" id="KAK5065374.1"/>
    </source>
</evidence>
<dbReference type="InterPro" id="IPR007219">
    <property type="entry name" value="XnlR_reg_dom"/>
</dbReference>
<evidence type="ECO:0000256" key="3">
    <source>
        <dbReference type="ARBA" id="ARBA00023242"/>
    </source>
</evidence>
<dbReference type="PANTHER" id="PTHR31001">
    <property type="entry name" value="UNCHARACTERIZED TRANSCRIPTIONAL REGULATORY PROTEIN"/>
    <property type="match status" value="1"/>
</dbReference>
<feature type="region of interest" description="Disordered" evidence="4">
    <location>
        <begin position="32"/>
        <end position="62"/>
    </location>
</feature>
<evidence type="ECO:0000256" key="2">
    <source>
        <dbReference type="ARBA" id="ARBA00022723"/>
    </source>
</evidence>
<feature type="region of interest" description="Disordered" evidence="4">
    <location>
        <begin position="113"/>
        <end position="136"/>
    </location>
</feature>